<comment type="caution">
    <text evidence="5">The sequence shown here is derived from an EMBL/GenBank/DDBJ whole genome shotgun (WGS) entry which is preliminary data.</text>
</comment>
<dbReference type="Proteomes" id="UP001158050">
    <property type="component" value="Unassembled WGS sequence"/>
</dbReference>
<organism evidence="5 6">
    <name type="scientific">Epilithonimonas pallida</name>
    <dbReference type="NCBI Taxonomy" id="373671"/>
    <lineage>
        <taxon>Bacteria</taxon>
        <taxon>Pseudomonadati</taxon>
        <taxon>Bacteroidota</taxon>
        <taxon>Flavobacteriia</taxon>
        <taxon>Flavobacteriales</taxon>
        <taxon>Weeksellaceae</taxon>
        <taxon>Chryseobacterium group</taxon>
        <taxon>Epilithonimonas</taxon>
    </lineage>
</organism>
<dbReference type="CDD" id="cd15482">
    <property type="entry name" value="Sialidase_non-viral"/>
    <property type="match status" value="1"/>
</dbReference>
<evidence type="ECO:0000256" key="1">
    <source>
        <dbReference type="ARBA" id="ARBA00022729"/>
    </source>
</evidence>
<accession>A0ABY1QYV8</accession>
<dbReference type="InterPro" id="IPR050310">
    <property type="entry name" value="VPS10-sortilin"/>
</dbReference>
<dbReference type="SUPFAM" id="SSF110296">
    <property type="entry name" value="Oligoxyloglucan reducing end-specific cellobiohydrolase"/>
    <property type="match status" value="2"/>
</dbReference>
<evidence type="ECO:0000259" key="3">
    <source>
        <dbReference type="Pfam" id="PF15902"/>
    </source>
</evidence>
<dbReference type="RefSeq" id="WP_283415648.1">
    <property type="nucleotide sequence ID" value="NZ_FXUO01000002.1"/>
</dbReference>
<dbReference type="Pfam" id="PF15902">
    <property type="entry name" value="Sortilin-Vps10"/>
    <property type="match status" value="1"/>
</dbReference>
<dbReference type="InterPro" id="IPR015943">
    <property type="entry name" value="WD40/YVTN_repeat-like_dom_sf"/>
</dbReference>
<proteinExistence type="predicted"/>
<dbReference type="PANTHER" id="PTHR12106:SF27">
    <property type="entry name" value="SORTILIN-RELATED RECEPTOR"/>
    <property type="match status" value="1"/>
</dbReference>
<dbReference type="EMBL" id="FXUO01000002">
    <property type="protein sequence ID" value="SMP89936.1"/>
    <property type="molecule type" value="Genomic_DNA"/>
</dbReference>
<dbReference type="InterPro" id="IPR031778">
    <property type="entry name" value="Sortilin_N"/>
</dbReference>
<evidence type="ECO:0000256" key="2">
    <source>
        <dbReference type="ARBA" id="ARBA00022737"/>
    </source>
</evidence>
<keyword evidence="1" id="KW-0732">Signal</keyword>
<protein>
    <submittedName>
        <fullName evidence="5">Por secretion system C-terminal sorting domain-containing protein</fullName>
    </submittedName>
</protein>
<dbReference type="NCBIfam" id="TIGR04183">
    <property type="entry name" value="Por_Secre_tail"/>
    <property type="match status" value="1"/>
</dbReference>
<sequence>MKKTLLTLFCICSLQLFHSQVSFIGNQDYGRMKNFAYDKTTPDKIYSTSYIGKHILVSVDNGLTWKVLFTLPYPEYSPDIKELRLTNNGTALSFIEYFGLGSSMNKVAILDLQSLSIIKEYQIPQNEGVETIENYSIFDNGTMSIITMLTDGSQSKFFYSSNSGQTWTKVYDATDHEGVIINDAIMDPKNPQTLYIARNGGPGNEDGGFFKSTDAGTTWTETLNGLILQSIAIDPNNSNVIYTGSGVIWTYQDQHQAVYKSTDGGATWTEQQITWSTSGMGLKNVPKIEINPNDSNHVIVMADDRVAVTTNGGTTWTTTVHNGLSDGQSYFYGINAAFNPSNQNEVLIANNRYPKFSSDKGVSLTSIKNPFFIGMGNANIINDNGTDKLMYGVQYGYTMRNLETNEETPVNVMPLNESPSAGEIGLVYIDKDYPGRTYSYESSFMGNNIKVSNDYGVNSTTIYTTYDISFTAAETDSSNPNIAWLATFNGETSSLIKVNFSNPDEAQTEFITLPYDGDYIYGIKVSKTNPNEILVTVGNRILKTTDGGNTWTQITGGLEELTLPNIALDLTQNPLNPNQYTIAASNGIYTSTDSGNTWTKIYNGMIHKVEHSTKVNGQIVGIANSYWDYLPKVVYTSNNGITWTEKTSQTYFDTPIISGATRFVDSTNVEVYLTSQSLGILKDNITLDFLGNSDLNNLKDNVSIYPNPTQSFINIKLDKTVSKFKASLCNAAGQILLTTENRSSLNISNLNSGVYFLTIVPENGKSITKKIIKN</sequence>
<evidence type="ECO:0000313" key="5">
    <source>
        <dbReference type="EMBL" id="SMP89936.1"/>
    </source>
</evidence>
<evidence type="ECO:0000259" key="4">
    <source>
        <dbReference type="Pfam" id="PF18962"/>
    </source>
</evidence>
<evidence type="ECO:0000313" key="6">
    <source>
        <dbReference type="Proteomes" id="UP001158050"/>
    </source>
</evidence>
<reference evidence="5 6" key="1">
    <citation type="submission" date="2017-05" db="EMBL/GenBank/DDBJ databases">
        <authorList>
            <person name="Varghese N."/>
            <person name="Submissions S."/>
        </authorList>
    </citation>
    <scope>NUCLEOTIDE SEQUENCE [LARGE SCALE GENOMIC DNA]</scope>
    <source>
        <strain evidence="5 6">DSM 18015</strain>
    </source>
</reference>
<gene>
    <name evidence="5" type="ORF">SAMN05421679_102136</name>
</gene>
<dbReference type="Pfam" id="PF18962">
    <property type="entry name" value="Por_Secre_tail"/>
    <property type="match status" value="1"/>
</dbReference>
<dbReference type="InterPro" id="IPR026444">
    <property type="entry name" value="Secre_tail"/>
</dbReference>
<keyword evidence="6" id="KW-1185">Reference proteome</keyword>
<feature type="domain" description="Sortilin N-terminal" evidence="3">
    <location>
        <begin position="209"/>
        <end position="325"/>
    </location>
</feature>
<keyword evidence="2" id="KW-0677">Repeat</keyword>
<dbReference type="Gene3D" id="2.130.10.10">
    <property type="entry name" value="YVTN repeat-like/Quinoprotein amine dehydrogenase"/>
    <property type="match status" value="3"/>
</dbReference>
<dbReference type="PANTHER" id="PTHR12106">
    <property type="entry name" value="SORTILIN RELATED"/>
    <property type="match status" value="1"/>
</dbReference>
<name>A0ABY1QYV8_9FLAO</name>
<feature type="domain" description="Secretion system C-terminal sorting" evidence="4">
    <location>
        <begin position="704"/>
        <end position="772"/>
    </location>
</feature>